<gene>
    <name evidence="1" type="ORF">S06H3_63945</name>
</gene>
<dbReference type="EMBL" id="BARV01042557">
    <property type="protein sequence ID" value="GAI48834.1"/>
    <property type="molecule type" value="Genomic_DNA"/>
</dbReference>
<reference evidence="1" key="1">
    <citation type="journal article" date="2014" name="Front. Microbiol.">
        <title>High frequency of phylogenetically diverse reductive dehalogenase-homologous genes in deep subseafloor sedimentary metagenomes.</title>
        <authorList>
            <person name="Kawai M."/>
            <person name="Futagami T."/>
            <person name="Toyoda A."/>
            <person name="Takaki Y."/>
            <person name="Nishi S."/>
            <person name="Hori S."/>
            <person name="Arai W."/>
            <person name="Tsubouchi T."/>
            <person name="Morono Y."/>
            <person name="Uchiyama I."/>
            <person name="Ito T."/>
            <person name="Fujiyama A."/>
            <person name="Inagaki F."/>
            <person name="Takami H."/>
        </authorList>
    </citation>
    <scope>NUCLEOTIDE SEQUENCE</scope>
    <source>
        <strain evidence="1">Expedition CK06-06</strain>
    </source>
</reference>
<accession>X1QZW3</accession>
<organism evidence="1">
    <name type="scientific">marine sediment metagenome</name>
    <dbReference type="NCBI Taxonomy" id="412755"/>
    <lineage>
        <taxon>unclassified sequences</taxon>
        <taxon>metagenomes</taxon>
        <taxon>ecological metagenomes</taxon>
    </lineage>
</organism>
<sequence>MHLREAVTTIIGLIHYEQAPSSTHKADYRLNIRIWEEGWIASRLGGAELHLWDDQDIIGLDSLCSLRIVKDYDVTV</sequence>
<comment type="caution">
    <text evidence="1">The sequence shown here is derived from an EMBL/GenBank/DDBJ whole genome shotgun (WGS) entry which is preliminary data.</text>
</comment>
<proteinExistence type="predicted"/>
<dbReference type="AlphaFoldDB" id="X1QZW3"/>
<evidence type="ECO:0000313" key="1">
    <source>
        <dbReference type="EMBL" id="GAI48834.1"/>
    </source>
</evidence>
<name>X1QZW3_9ZZZZ</name>
<protein>
    <submittedName>
        <fullName evidence="1">Uncharacterized protein</fullName>
    </submittedName>
</protein>
<feature type="non-terminal residue" evidence="1">
    <location>
        <position position="76"/>
    </location>
</feature>